<evidence type="ECO:0000256" key="2">
    <source>
        <dbReference type="ARBA" id="ARBA00008894"/>
    </source>
</evidence>
<feature type="compositionally biased region" description="Polar residues" evidence="12">
    <location>
        <begin position="1149"/>
        <end position="1166"/>
    </location>
</feature>
<dbReference type="InterPro" id="IPR044974">
    <property type="entry name" value="Disease_R_plants"/>
</dbReference>
<organism evidence="14">
    <name type="scientific">Arundo donax</name>
    <name type="common">Giant reed</name>
    <name type="synonym">Donax arundinaceus</name>
    <dbReference type="NCBI Taxonomy" id="35708"/>
    <lineage>
        <taxon>Eukaryota</taxon>
        <taxon>Viridiplantae</taxon>
        <taxon>Streptophyta</taxon>
        <taxon>Embryophyta</taxon>
        <taxon>Tracheophyta</taxon>
        <taxon>Spermatophyta</taxon>
        <taxon>Magnoliopsida</taxon>
        <taxon>Liliopsida</taxon>
        <taxon>Poales</taxon>
        <taxon>Poaceae</taxon>
        <taxon>PACMAD clade</taxon>
        <taxon>Arundinoideae</taxon>
        <taxon>Arundineae</taxon>
        <taxon>Arundo</taxon>
    </lineage>
</organism>
<keyword evidence="10" id="KW-0804">Transcription</keyword>
<dbReference type="GO" id="GO:0042742">
    <property type="term" value="P:defense response to bacterium"/>
    <property type="evidence" value="ECO:0007669"/>
    <property type="project" value="UniProtKB-ARBA"/>
</dbReference>
<evidence type="ECO:0000256" key="4">
    <source>
        <dbReference type="ARBA" id="ARBA00022737"/>
    </source>
</evidence>
<dbReference type="Gene3D" id="3.40.50.300">
    <property type="entry name" value="P-loop containing nucleotide triphosphate hydrolases"/>
    <property type="match status" value="1"/>
</dbReference>
<dbReference type="GO" id="GO:0003700">
    <property type="term" value="F:DNA-binding transcription factor activity"/>
    <property type="evidence" value="ECO:0007669"/>
    <property type="project" value="InterPro"/>
</dbReference>
<protein>
    <recommendedName>
        <fullName evidence="13">WRKY domain-containing protein</fullName>
    </recommendedName>
</protein>
<dbReference type="GO" id="GO:0043531">
    <property type="term" value="F:ADP binding"/>
    <property type="evidence" value="ECO:0007669"/>
    <property type="project" value="InterPro"/>
</dbReference>
<proteinExistence type="inferred from homology"/>
<dbReference type="InterPro" id="IPR032675">
    <property type="entry name" value="LRR_dom_sf"/>
</dbReference>
<name>A0A0A9CJ42_ARUDO</name>
<keyword evidence="6" id="KW-0611">Plant defense</keyword>
<feature type="domain" description="WRKY" evidence="13">
    <location>
        <begin position="1033"/>
        <end position="1096"/>
    </location>
</feature>
<dbReference type="Gene3D" id="1.20.5.4130">
    <property type="match status" value="1"/>
</dbReference>
<evidence type="ECO:0000256" key="3">
    <source>
        <dbReference type="ARBA" id="ARBA00022614"/>
    </source>
</evidence>
<dbReference type="Gene3D" id="3.80.10.10">
    <property type="entry name" value="Ribonuclease Inhibitor"/>
    <property type="match status" value="1"/>
</dbReference>
<dbReference type="InterPro" id="IPR027417">
    <property type="entry name" value="P-loop_NTPase"/>
</dbReference>
<evidence type="ECO:0000256" key="5">
    <source>
        <dbReference type="ARBA" id="ARBA00022741"/>
    </source>
</evidence>
<dbReference type="Gene3D" id="2.20.25.80">
    <property type="entry name" value="WRKY domain"/>
    <property type="match status" value="2"/>
</dbReference>
<evidence type="ECO:0000256" key="8">
    <source>
        <dbReference type="ARBA" id="ARBA00023054"/>
    </source>
</evidence>
<feature type="compositionally biased region" description="Polar residues" evidence="12">
    <location>
        <begin position="1016"/>
        <end position="1034"/>
    </location>
</feature>
<dbReference type="GO" id="GO:0043565">
    <property type="term" value="F:sequence-specific DNA binding"/>
    <property type="evidence" value="ECO:0007669"/>
    <property type="project" value="InterPro"/>
</dbReference>
<dbReference type="FunFam" id="1.10.10.10:FF:000322">
    <property type="entry name" value="Probable disease resistance protein At1g63360"/>
    <property type="match status" value="1"/>
</dbReference>
<dbReference type="PANTHER" id="PTHR23155:SF1094">
    <property type="entry name" value="OS11G0686400 PROTEIN"/>
    <property type="match status" value="1"/>
</dbReference>
<dbReference type="InterPro" id="IPR036576">
    <property type="entry name" value="WRKY_dom_sf"/>
</dbReference>
<keyword evidence="11" id="KW-0539">Nucleus</keyword>
<evidence type="ECO:0000256" key="12">
    <source>
        <dbReference type="SAM" id="MobiDB-lite"/>
    </source>
</evidence>
<sequence length="1340" mass="150326">MEGLAPSTCSLWGVMFMLPRRLDDLLSRGYMLPKGAEDEIQLIKRDLKEITAILSSLKDDQAMMARCWMKEVRELSYDMEDFVDQYEHATASSQSRRSISRRKITRHHRRKTGPLIPEKLKQRLWMANKIREFSLRVQEALQRHSMYNVGSIAATDSSTRCIDASSGSWHAAPCADDDVHVGISKAMTELEDLLMMEDNGDEKLKVVSIVGFGGVGKTTLANELYRKLGWQFECRAFVRTCQRTDMRRLFISMLSQVRPHQPPDSWEVHSLISSIRTHLQDKRYLIIVDDLWATSTWDIIKCALPDGNSRSRILTTTEIEDLALQSCAYNSKHVFKMKPLGEDDSRKLFFRSLFGSNCECPPELREVSNDIVQKCGGLPLAIVSIANLLASQLGIQGRWHYVNKSLGYSLMKNPTLNGMKQVLNLSYNNLPQHLKACMLYMSIYQEDNIIWKEDLVNQWIAEGLICATEEQDMQEISGAYFDELVGRKMIQPVDINNNGEVLSCVVHHMVINLVTYMSIQENFITSIHHSQASTTLADKVRRLSLHFGNAEDATPPTNMRLSQVRTLAFFGVFKCMPSLLDFRLLRVLILHFWVDKDNIRLDFTRISELFRLRYLKVTSNATLDLQSQIRGLQYLETLKIDARVTAVPSDITHLSGLLHLSLPAQTNLPTGIGRMTSLRTLAHFDLSGNSMENMQILSNLTNLRDLQLTCSTVQPEYLKDKMQFLVKVIGKLSHLKSITLVPTGASCANNPDDAVAARSISIISGDCMSSMSTLPILLRTLEFSPRICILSCLPKFIGQLNGLCILKIGVTKIAIDDVFVLRGLPALAVLSLYVHTKPAESIVIGKEGFSVLKYLKFKCCEPRLKFEADAMPNLQKLKLGFNARKADQQNTIPVGIEHLSGLKVVSVKIGGAGPEESGRRAAEVAFTAAMRLMVRAKCLVNIQCVNQVFGCMDGHNSITGEDESENLKQHKIMEEGVDEHDESSDDSRVLSSLSGTQATHSGHMRTSMHASKKRSNPTPSKCTKTQIRISDQQDVSSLDDGRTWRKYGQKQILGAKHPRAYFRCTHRHSQGCNATKQLQRSDADPLLFDIVYLGEHTCSPSASSNDMRSTRAATEATAVDQQLPLISKPPPADSIVATRSSSLSCLSSMTSEMDTMQSGSSRTVVTSSPSAKRKRSRPSRKVMTSTPDADGHPWRKYGQKDVLGAKYPRGYYRCMHRHTQDCAATKQVQRMDSDMLLFDVVYYGEHTCEKTAQYTDQINLPGSFSKHYTDQINLPGSFSKHYTDQSNLFGSGTTSTSSPVSEILFDKDLASDMDIELFQDDNIMDPISSSPLNRYQVEDE</sequence>
<keyword evidence="4" id="KW-0677">Repeat</keyword>
<dbReference type="Pfam" id="PF03106">
    <property type="entry name" value="WRKY"/>
    <property type="match status" value="2"/>
</dbReference>
<comment type="subcellular location">
    <subcellularLocation>
        <location evidence="1">Nucleus</location>
    </subcellularLocation>
</comment>
<dbReference type="InterPro" id="IPR041118">
    <property type="entry name" value="Rx_N"/>
</dbReference>
<dbReference type="InterPro" id="IPR055414">
    <property type="entry name" value="LRR_R13L4/SHOC2-like"/>
</dbReference>
<dbReference type="SUPFAM" id="SSF118290">
    <property type="entry name" value="WRKY DNA-binding domain"/>
    <property type="match status" value="2"/>
</dbReference>
<dbReference type="InterPro" id="IPR042197">
    <property type="entry name" value="Apaf_helical"/>
</dbReference>
<keyword evidence="3" id="KW-0433">Leucine-rich repeat</keyword>
<dbReference type="Gene3D" id="1.10.8.430">
    <property type="entry name" value="Helical domain of apoptotic protease-activating factors"/>
    <property type="match status" value="1"/>
</dbReference>
<dbReference type="SUPFAM" id="SSF52058">
    <property type="entry name" value="L domain-like"/>
    <property type="match status" value="1"/>
</dbReference>
<dbReference type="InterPro" id="IPR058922">
    <property type="entry name" value="WHD_DRP"/>
</dbReference>
<dbReference type="PROSITE" id="PS50811">
    <property type="entry name" value="WRKY"/>
    <property type="match status" value="2"/>
</dbReference>
<evidence type="ECO:0000256" key="7">
    <source>
        <dbReference type="ARBA" id="ARBA00023015"/>
    </source>
</evidence>
<dbReference type="GO" id="GO:0002758">
    <property type="term" value="P:innate immune response-activating signaling pathway"/>
    <property type="evidence" value="ECO:0007669"/>
    <property type="project" value="UniProtKB-ARBA"/>
</dbReference>
<dbReference type="SMART" id="SM00774">
    <property type="entry name" value="WRKY"/>
    <property type="match status" value="2"/>
</dbReference>
<evidence type="ECO:0000256" key="1">
    <source>
        <dbReference type="ARBA" id="ARBA00004123"/>
    </source>
</evidence>
<feature type="domain" description="WRKY" evidence="13">
    <location>
        <begin position="1190"/>
        <end position="1251"/>
    </location>
</feature>
<dbReference type="PANTHER" id="PTHR23155">
    <property type="entry name" value="DISEASE RESISTANCE PROTEIN RP"/>
    <property type="match status" value="1"/>
</dbReference>
<feature type="region of interest" description="Disordered" evidence="12">
    <location>
        <begin position="976"/>
        <end position="1034"/>
    </location>
</feature>
<dbReference type="GO" id="GO:0005634">
    <property type="term" value="C:nucleus"/>
    <property type="evidence" value="ECO:0007669"/>
    <property type="project" value="UniProtKB-SubCell"/>
</dbReference>
<dbReference type="EMBL" id="GBRH01223422">
    <property type="protein sequence ID" value="JAD74473.1"/>
    <property type="molecule type" value="Transcribed_RNA"/>
</dbReference>
<comment type="similarity">
    <text evidence="2">Belongs to the disease resistance NB-LRR family.</text>
</comment>
<feature type="region of interest" description="Disordered" evidence="12">
    <location>
        <begin position="1147"/>
        <end position="1196"/>
    </location>
</feature>
<feature type="compositionally biased region" description="Basic residues" evidence="12">
    <location>
        <begin position="1171"/>
        <end position="1180"/>
    </location>
</feature>
<keyword evidence="9" id="KW-0238">DNA-binding</keyword>
<dbReference type="Pfam" id="PF00931">
    <property type="entry name" value="NB-ARC"/>
    <property type="match status" value="1"/>
</dbReference>
<evidence type="ECO:0000259" key="13">
    <source>
        <dbReference type="PROSITE" id="PS50811"/>
    </source>
</evidence>
<dbReference type="PRINTS" id="PR00364">
    <property type="entry name" value="DISEASERSIST"/>
</dbReference>
<evidence type="ECO:0000256" key="6">
    <source>
        <dbReference type="ARBA" id="ARBA00022821"/>
    </source>
</evidence>
<dbReference type="SUPFAM" id="SSF52540">
    <property type="entry name" value="P-loop containing nucleoside triphosphate hydrolases"/>
    <property type="match status" value="1"/>
</dbReference>
<dbReference type="GO" id="GO:0009626">
    <property type="term" value="P:plant-type hypersensitive response"/>
    <property type="evidence" value="ECO:0007669"/>
    <property type="project" value="UniProtKB-ARBA"/>
</dbReference>
<evidence type="ECO:0000256" key="9">
    <source>
        <dbReference type="ARBA" id="ARBA00023125"/>
    </source>
</evidence>
<dbReference type="Pfam" id="PF18052">
    <property type="entry name" value="Rx_N"/>
    <property type="match status" value="1"/>
</dbReference>
<evidence type="ECO:0000313" key="14">
    <source>
        <dbReference type="EMBL" id="JAD74473.1"/>
    </source>
</evidence>
<reference evidence="14" key="2">
    <citation type="journal article" date="2015" name="Data Brief">
        <title>Shoot transcriptome of the giant reed, Arundo donax.</title>
        <authorList>
            <person name="Barrero R.A."/>
            <person name="Guerrero F.D."/>
            <person name="Moolhuijzen P."/>
            <person name="Goolsby J.A."/>
            <person name="Tidwell J."/>
            <person name="Bellgard S.E."/>
            <person name="Bellgard M.I."/>
        </authorList>
    </citation>
    <scope>NUCLEOTIDE SEQUENCE</scope>
    <source>
        <tissue evidence="14">Shoot tissue taken approximately 20 cm above the soil surface</tissue>
    </source>
</reference>
<dbReference type="Pfam" id="PF23559">
    <property type="entry name" value="WHD_DRP"/>
    <property type="match status" value="1"/>
</dbReference>
<keyword evidence="7" id="KW-0805">Transcription regulation</keyword>
<evidence type="ECO:0000256" key="11">
    <source>
        <dbReference type="ARBA" id="ARBA00023242"/>
    </source>
</evidence>
<keyword evidence="8" id="KW-0175">Coiled coil</keyword>
<reference evidence="14" key="1">
    <citation type="submission" date="2014-09" db="EMBL/GenBank/DDBJ databases">
        <authorList>
            <person name="Magalhaes I.L.F."/>
            <person name="Oliveira U."/>
            <person name="Santos F.R."/>
            <person name="Vidigal T.H.D.A."/>
            <person name="Brescovit A.D."/>
            <person name="Santos A.J."/>
        </authorList>
    </citation>
    <scope>NUCLEOTIDE SEQUENCE</scope>
    <source>
        <tissue evidence="14">Shoot tissue taken approximately 20 cm above the soil surface</tissue>
    </source>
</reference>
<keyword evidence="5" id="KW-0547">Nucleotide-binding</keyword>
<accession>A0A0A9CJ42</accession>
<dbReference type="InterPro" id="IPR003657">
    <property type="entry name" value="WRKY_dom"/>
</dbReference>
<dbReference type="Pfam" id="PF23598">
    <property type="entry name" value="LRR_14"/>
    <property type="match status" value="1"/>
</dbReference>
<dbReference type="InterPro" id="IPR002182">
    <property type="entry name" value="NB-ARC"/>
</dbReference>
<evidence type="ECO:0000256" key="10">
    <source>
        <dbReference type="ARBA" id="ARBA00023163"/>
    </source>
</evidence>